<protein>
    <submittedName>
        <fullName evidence="2">Apical endosomal glycoprotein</fullName>
    </submittedName>
</protein>
<dbReference type="Gene3D" id="2.60.120.200">
    <property type="match status" value="2"/>
</dbReference>
<dbReference type="EMBL" id="BGPR01021197">
    <property type="protein sequence ID" value="GBN86255.1"/>
    <property type="molecule type" value="Genomic_DNA"/>
</dbReference>
<dbReference type="CDD" id="cd06263">
    <property type="entry name" value="MAM"/>
    <property type="match status" value="1"/>
</dbReference>
<name>A0A4Y2SG90_ARAVE</name>
<dbReference type="AlphaFoldDB" id="A0A4Y2SG90"/>
<organism evidence="2 3">
    <name type="scientific">Araneus ventricosus</name>
    <name type="common">Orbweaver spider</name>
    <name type="synonym">Epeira ventricosa</name>
    <dbReference type="NCBI Taxonomy" id="182803"/>
    <lineage>
        <taxon>Eukaryota</taxon>
        <taxon>Metazoa</taxon>
        <taxon>Ecdysozoa</taxon>
        <taxon>Arthropoda</taxon>
        <taxon>Chelicerata</taxon>
        <taxon>Arachnida</taxon>
        <taxon>Araneae</taxon>
        <taxon>Araneomorphae</taxon>
        <taxon>Entelegynae</taxon>
        <taxon>Araneoidea</taxon>
        <taxon>Araneidae</taxon>
        <taxon>Araneus</taxon>
    </lineage>
</organism>
<reference evidence="2 3" key="1">
    <citation type="journal article" date="2019" name="Sci. Rep.">
        <title>Orb-weaving spider Araneus ventricosus genome elucidates the spidroin gene catalogue.</title>
        <authorList>
            <person name="Kono N."/>
            <person name="Nakamura H."/>
            <person name="Ohtoshi R."/>
            <person name="Moran D.A.P."/>
            <person name="Shinohara A."/>
            <person name="Yoshida Y."/>
            <person name="Fujiwara M."/>
            <person name="Mori M."/>
            <person name="Tomita M."/>
            <person name="Arakawa K."/>
        </authorList>
    </citation>
    <scope>NUCLEOTIDE SEQUENCE [LARGE SCALE GENOMIC DNA]</scope>
</reference>
<comment type="caution">
    <text evidence="2">The sequence shown here is derived from an EMBL/GenBank/DDBJ whole genome shotgun (WGS) entry which is preliminary data.</text>
</comment>
<feature type="domain" description="MAM" evidence="1">
    <location>
        <begin position="151"/>
        <end position="244"/>
    </location>
</feature>
<gene>
    <name evidence="2" type="primary">MAMDC4</name>
    <name evidence="2" type="ORF">AVEN_47645_1</name>
</gene>
<evidence type="ECO:0000313" key="3">
    <source>
        <dbReference type="Proteomes" id="UP000499080"/>
    </source>
</evidence>
<proteinExistence type="predicted"/>
<dbReference type="Pfam" id="PF00629">
    <property type="entry name" value="MAM"/>
    <property type="match status" value="2"/>
</dbReference>
<dbReference type="InterPro" id="IPR013320">
    <property type="entry name" value="ConA-like_dom_sf"/>
</dbReference>
<dbReference type="PANTHER" id="PTHR23282:SF101">
    <property type="entry name" value="MAM DOMAIN-CONTAINING PROTEIN"/>
    <property type="match status" value="1"/>
</dbReference>
<dbReference type="PANTHER" id="PTHR23282">
    <property type="entry name" value="APICAL ENDOSOMAL GLYCOPROTEIN PRECURSOR"/>
    <property type="match status" value="1"/>
</dbReference>
<sequence>MGYKKTSVDVMTNHILIVYLTGANGTYLFVNVSAAETDEVSLRTVAIKNVYCVRFFYHMYGTDIGSLTVSTQSVSQDTDTKRFFYRTRTQGDRWKEAFFTVTESGTMKLEGYRLLFTAKHNNTSSVRGDIALDDIELTPGKCKDPKRDVTRLCSFDDYDCGYTASRTGSLNWEWKSQSRATSSFEKQPDSDHTLGTSIGGYWIIGESGSFFSSLQTAMLSSPVYTKPITNLNCLHFYYYIDGEGSGWMWWKVNEAYLQSFINYPNSKEGLAIETILFISIPLSSKHFCTAFVVSSLRVCPESGSNPSSSFGPWDDIYLTKRVTYAVSFTSQDSSIASYKAEAS</sequence>
<dbReference type="Proteomes" id="UP000499080">
    <property type="component" value="Unassembled WGS sequence"/>
</dbReference>
<evidence type="ECO:0000259" key="1">
    <source>
        <dbReference type="PROSITE" id="PS50060"/>
    </source>
</evidence>
<feature type="domain" description="MAM" evidence="1">
    <location>
        <begin position="22"/>
        <end position="144"/>
    </location>
</feature>
<evidence type="ECO:0000313" key="2">
    <source>
        <dbReference type="EMBL" id="GBN86255.1"/>
    </source>
</evidence>
<keyword evidence="3" id="KW-1185">Reference proteome</keyword>
<dbReference type="OrthoDB" id="6435751at2759"/>
<dbReference type="PROSITE" id="PS50060">
    <property type="entry name" value="MAM_2"/>
    <property type="match status" value="2"/>
</dbReference>
<dbReference type="SMART" id="SM00137">
    <property type="entry name" value="MAM"/>
    <property type="match status" value="1"/>
</dbReference>
<dbReference type="SUPFAM" id="SSF49899">
    <property type="entry name" value="Concanavalin A-like lectins/glucanases"/>
    <property type="match status" value="2"/>
</dbReference>
<accession>A0A4Y2SG90</accession>
<dbReference type="GO" id="GO:0016020">
    <property type="term" value="C:membrane"/>
    <property type="evidence" value="ECO:0007669"/>
    <property type="project" value="InterPro"/>
</dbReference>
<dbReference type="InterPro" id="IPR000998">
    <property type="entry name" value="MAM_dom"/>
</dbReference>
<dbReference type="InterPro" id="IPR051560">
    <property type="entry name" value="MAM_domain-containing"/>
</dbReference>